<organism evidence="1">
    <name type="scientific">marine sediment metagenome</name>
    <dbReference type="NCBI Taxonomy" id="412755"/>
    <lineage>
        <taxon>unclassified sequences</taxon>
        <taxon>metagenomes</taxon>
        <taxon>ecological metagenomes</taxon>
    </lineage>
</organism>
<dbReference type="AlphaFoldDB" id="X1I618"/>
<feature type="non-terminal residue" evidence="1">
    <location>
        <position position="1"/>
    </location>
</feature>
<proteinExistence type="predicted"/>
<dbReference type="EMBL" id="BARU01017650">
    <property type="protein sequence ID" value="GAH61529.1"/>
    <property type="molecule type" value="Genomic_DNA"/>
</dbReference>
<protein>
    <submittedName>
        <fullName evidence="1">Uncharacterized protein</fullName>
    </submittedName>
</protein>
<reference evidence="1" key="1">
    <citation type="journal article" date="2014" name="Front. Microbiol.">
        <title>High frequency of phylogenetically diverse reductive dehalogenase-homologous genes in deep subseafloor sedimentary metagenomes.</title>
        <authorList>
            <person name="Kawai M."/>
            <person name="Futagami T."/>
            <person name="Toyoda A."/>
            <person name="Takaki Y."/>
            <person name="Nishi S."/>
            <person name="Hori S."/>
            <person name="Arai W."/>
            <person name="Tsubouchi T."/>
            <person name="Morono Y."/>
            <person name="Uchiyama I."/>
            <person name="Ito T."/>
            <person name="Fujiyama A."/>
            <person name="Inagaki F."/>
            <person name="Takami H."/>
        </authorList>
    </citation>
    <scope>NUCLEOTIDE SEQUENCE</scope>
    <source>
        <strain evidence="1">Expedition CK06-06</strain>
    </source>
</reference>
<sequence length="59" mass="6976">PFQKHVSGIYIKELKEMGFNVHIVNGRPSPKTIRLFIKIRAYILRRKVNKSLIGWKDKL</sequence>
<name>X1I618_9ZZZZ</name>
<accession>X1I618</accession>
<evidence type="ECO:0000313" key="1">
    <source>
        <dbReference type="EMBL" id="GAH61529.1"/>
    </source>
</evidence>
<gene>
    <name evidence="1" type="ORF">S03H2_29254</name>
</gene>
<comment type="caution">
    <text evidence="1">The sequence shown here is derived from an EMBL/GenBank/DDBJ whole genome shotgun (WGS) entry which is preliminary data.</text>
</comment>